<dbReference type="AlphaFoldDB" id="A0A0G1WHH5"/>
<organism evidence="1 2">
    <name type="scientific">Candidatus Wolfebacteria bacterium GW2011_GWA2_47_9b</name>
    <dbReference type="NCBI Taxonomy" id="1619005"/>
    <lineage>
        <taxon>Bacteria</taxon>
        <taxon>Candidatus Wolfeibacteriota</taxon>
    </lineage>
</organism>
<accession>A0A0G1WHH5</accession>
<comment type="caution">
    <text evidence="1">The sequence shown here is derived from an EMBL/GenBank/DDBJ whole genome shotgun (WGS) entry which is preliminary data.</text>
</comment>
<name>A0A0G1WHH5_9BACT</name>
<dbReference type="EMBL" id="LCPB01000009">
    <property type="protein sequence ID" value="KKU89778.1"/>
    <property type="molecule type" value="Genomic_DNA"/>
</dbReference>
<evidence type="ECO:0000313" key="2">
    <source>
        <dbReference type="Proteomes" id="UP000033882"/>
    </source>
</evidence>
<dbReference type="Proteomes" id="UP000033882">
    <property type="component" value="Unassembled WGS sequence"/>
</dbReference>
<gene>
    <name evidence="1" type="ORF">UY19_C0009G0027</name>
</gene>
<reference evidence="1 2" key="1">
    <citation type="journal article" date="2015" name="Nature">
        <title>rRNA introns, odd ribosomes, and small enigmatic genomes across a large radiation of phyla.</title>
        <authorList>
            <person name="Brown C.T."/>
            <person name="Hug L.A."/>
            <person name="Thomas B.C."/>
            <person name="Sharon I."/>
            <person name="Castelle C.J."/>
            <person name="Singh A."/>
            <person name="Wilkins M.J."/>
            <person name="Williams K.H."/>
            <person name="Banfield J.F."/>
        </authorList>
    </citation>
    <scope>NUCLEOTIDE SEQUENCE [LARGE SCALE GENOMIC DNA]</scope>
</reference>
<proteinExistence type="predicted"/>
<evidence type="ECO:0000313" key="1">
    <source>
        <dbReference type="EMBL" id="KKU89778.1"/>
    </source>
</evidence>
<protein>
    <submittedName>
        <fullName evidence="1">Uncharacterized protein</fullName>
    </submittedName>
</protein>
<sequence>MRERLKRLVLKTSMPQGIGGSNPLASSVDGIMISREFIAEKMTSKPMSFF</sequence>